<dbReference type="Ensembl" id="ENSSMAT00000021342.2">
    <property type="protein sequence ID" value="ENSSMAP00000021090.2"/>
    <property type="gene ID" value="ENSSMAG00000012930.2"/>
</dbReference>
<dbReference type="PANTHER" id="PTHR48033:SF9">
    <property type="entry name" value="TAR DNA-BINDING PROTEIN 43"/>
    <property type="match status" value="1"/>
</dbReference>
<reference evidence="6" key="1">
    <citation type="submission" date="2023-05" db="EMBL/GenBank/DDBJ databases">
        <title>High-quality long-read genome of Scophthalmus maximus.</title>
        <authorList>
            <person name="Lien S."/>
            <person name="Martinez P."/>
        </authorList>
    </citation>
    <scope>NUCLEOTIDE SEQUENCE [LARGE SCALE GENOMIC DNA]</scope>
</reference>
<dbReference type="Pfam" id="PF00076">
    <property type="entry name" value="RRM_1"/>
    <property type="match status" value="1"/>
</dbReference>
<proteinExistence type="predicted"/>
<evidence type="ECO:0000313" key="7">
    <source>
        <dbReference type="Proteomes" id="UP000694558"/>
    </source>
</evidence>
<comment type="subcellular location">
    <subcellularLocation>
        <location evidence="1">Nucleus</location>
    </subcellularLocation>
</comment>
<dbReference type="Gene3D" id="3.30.70.330">
    <property type="match status" value="1"/>
</dbReference>
<dbReference type="PANTHER" id="PTHR48033">
    <property type="entry name" value="RNA-BINDING (RRM/RBD/RNP MOTIFS) FAMILY PROTEIN"/>
    <property type="match status" value="1"/>
</dbReference>
<feature type="region of interest" description="Disordered" evidence="4">
    <location>
        <begin position="84"/>
        <end position="104"/>
    </location>
</feature>
<dbReference type="Proteomes" id="UP000694558">
    <property type="component" value="Chromosome 17"/>
</dbReference>
<reference evidence="6" key="2">
    <citation type="submission" date="2025-08" db="UniProtKB">
        <authorList>
            <consortium name="Ensembl"/>
        </authorList>
    </citation>
    <scope>IDENTIFICATION</scope>
</reference>
<evidence type="ECO:0000259" key="5">
    <source>
        <dbReference type="PROSITE" id="PS50102"/>
    </source>
</evidence>
<evidence type="ECO:0000256" key="2">
    <source>
        <dbReference type="ARBA" id="ARBA00023242"/>
    </source>
</evidence>
<dbReference type="SMART" id="SM00360">
    <property type="entry name" value="RRM"/>
    <property type="match status" value="1"/>
</dbReference>
<gene>
    <name evidence="6" type="primary">SLIRP</name>
</gene>
<dbReference type="GO" id="GO:0005654">
    <property type="term" value="C:nucleoplasm"/>
    <property type="evidence" value="ECO:0007669"/>
    <property type="project" value="TreeGrafter"/>
</dbReference>
<evidence type="ECO:0000313" key="6">
    <source>
        <dbReference type="Ensembl" id="ENSSMAP00000021090.2"/>
    </source>
</evidence>
<feature type="domain" description="RRM" evidence="5">
    <location>
        <begin position="9"/>
        <end position="88"/>
    </location>
</feature>
<keyword evidence="2" id="KW-0539">Nucleus</keyword>
<dbReference type="AlphaFoldDB" id="A0A8D3ANR8"/>
<dbReference type="GO" id="GO:0003723">
    <property type="term" value="F:RNA binding"/>
    <property type="evidence" value="ECO:0007669"/>
    <property type="project" value="UniProtKB-UniRule"/>
</dbReference>
<evidence type="ECO:0000256" key="1">
    <source>
        <dbReference type="ARBA" id="ARBA00004123"/>
    </source>
</evidence>
<evidence type="ECO:0000256" key="4">
    <source>
        <dbReference type="SAM" id="MobiDB-lite"/>
    </source>
</evidence>
<dbReference type="GeneTree" id="ENSGT00390000008624"/>
<dbReference type="GO" id="GO:0000785">
    <property type="term" value="C:chromatin"/>
    <property type="evidence" value="ECO:0007669"/>
    <property type="project" value="TreeGrafter"/>
</dbReference>
<keyword evidence="3" id="KW-0694">RNA-binding</keyword>
<dbReference type="InterPro" id="IPR035979">
    <property type="entry name" value="RBD_domain_sf"/>
</dbReference>
<dbReference type="PROSITE" id="PS50102">
    <property type="entry name" value="RRM"/>
    <property type="match status" value="1"/>
</dbReference>
<dbReference type="SUPFAM" id="SSF54928">
    <property type="entry name" value="RNA-binding domain, RBD"/>
    <property type="match status" value="1"/>
</dbReference>
<accession>A0A8D3ANR8</accession>
<dbReference type="GO" id="GO:0010468">
    <property type="term" value="P:regulation of gene expression"/>
    <property type="evidence" value="ECO:0007669"/>
    <property type="project" value="TreeGrafter"/>
</dbReference>
<name>A0A8D3ANR8_SCOMX</name>
<organism evidence="6 7">
    <name type="scientific">Scophthalmus maximus</name>
    <name type="common">Turbot</name>
    <name type="synonym">Psetta maxima</name>
    <dbReference type="NCBI Taxonomy" id="52904"/>
    <lineage>
        <taxon>Eukaryota</taxon>
        <taxon>Metazoa</taxon>
        <taxon>Chordata</taxon>
        <taxon>Craniata</taxon>
        <taxon>Vertebrata</taxon>
        <taxon>Euteleostomi</taxon>
        <taxon>Actinopterygii</taxon>
        <taxon>Neopterygii</taxon>
        <taxon>Teleostei</taxon>
        <taxon>Neoteleostei</taxon>
        <taxon>Acanthomorphata</taxon>
        <taxon>Carangaria</taxon>
        <taxon>Pleuronectiformes</taxon>
        <taxon>Pleuronectoidei</taxon>
        <taxon>Scophthalmidae</taxon>
        <taxon>Scophthalmus</taxon>
    </lineage>
</organism>
<sequence length="104" mass="11727">MAASSKKAMDLFVTKIPWTVARNDLVEYFGQFGLVIKCRLPFNLDTGFHKGHCWVGFKTEKAKNSVLEKDRHVLDGTTVQVQIQTYRNGKGPGNQKSNSDTEHD</sequence>
<evidence type="ECO:0000256" key="3">
    <source>
        <dbReference type="PROSITE-ProRule" id="PRU00176"/>
    </source>
</evidence>
<dbReference type="InterPro" id="IPR012677">
    <property type="entry name" value="Nucleotide-bd_a/b_plait_sf"/>
</dbReference>
<protein>
    <submittedName>
        <fullName evidence="6">SRA stem-loop interacting RNA binding protein</fullName>
    </submittedName>
</protein>
<dbReference type="InterPro" id="IPR000504">
    <property type="entry name" value="RRM_dom"/>
</dbReference>